<keyword evidence="2" id="KW-0328">Glycosyltransferase</keyword>
<evidence type="ECO:0000256" key="3">
    <source>
        <dbReference type="ARBA" id="ARBA00022679"/>
    </source>
</evidence>
<feature type="transmembrane region" description="Helical" evidence="4">
    <location>
        <begin position="697"/>
        <end position="714"/>
    </location>
</feature>
<gene>
    <name evidence="5" type="ORF">PIBRA_LOCUS12200</name>
</gene>
<dbReference type="PANTHER" id="PTHR12740:SF4">
    <property type="entry name" value="JNK1_MAPK8-ASSOCIATED MEMBRANE PROTEIN"/>
    <property type="match status" value="1"/>
</dbReference>
<dbReference type="AlphaFoldDB" id="A0A9P0XIJ3"/>
<keyword evidence="6" id="KW-1185">Reference proteome</keyword>
<dbReference type="EMBL" id="CALOZG010000073">
    <property type="protein sequence ID" value="CAH4036399.1"/>
    <property type="molecule type" value="Genomic_DNA"/>
</dbReference>
<comment type="caution">
    <text evidence="5">The sequence shown here is derived from an EMBL/GenBank/DDBJ whole genome shotgun (WGS) entry which is preliminary data.</text>
</comment>
<feature type="transmembrane region" description="Helical" evidence="4">
    <location>
        <begin position="720"/>
        <end position="739"/>
    </location>
</feature>
<dbReference type="GO" id="GO:0031625">
    <property type="term" value="F:ubiquitin protein ligase binding"/>
    <property type="evidence" value="ECO:0007669"/>
    <property type="project" value="TreeGrafter"/>
</dbReference>
<dbReference type="FunFam" id="3.40.50.2000:FF:000050">
    <property type="entry name" value="UDP-glucuronosyltransferase"/>
    <property type="match status" value="1"/>
</dbReference>
<organism evidence="5 6">
    <name type="scientific">Pieris brassicae</name>
    <name type="common">White butterfly</name>
    <name type="synonym">Large white butterfly</name>
    <dbReference type="NCBI Taxonomy" id="7116"/>
    <lineage>
        <taxon>Eukaryota</taxon>
        <taxon>Metazoa</taxon>
        <taxon>Ecdysozoa</taxon>
        <taxon>Arthropoda</taxon>
        <taxon>Hexapoda</taxon>
        <taxon>Insecta</taxon>
        <taxon>Pterygota</taxon>
        <taxon>Neoptera</taxon>
        <taxon>Endopterygota</taxon>
        <taxon>Lepidoptera</taxon>
        <taxon>Glossata</taxon>
        <taxon>Ditrysia</taxon>
        <taxon>Papilionoidea</taxon>
        <taxon>Pieridae</taxon>
        <taxon>Pierinae</taxon>
        <taxon>Pieris</taxon>
    </lineage>
</organism>
<accession>A0A9P0XIJ3</accession>
<dbReference type="InterPro" id="IPR008485">
    <property type="entry name" value="JAMP"/>
</dbReference>
<dbReference type="Pfam" id="PF05571">
    <property type="entry name" value="JAMP"/>
    <property type="match status" value="1"/>
</dbReference>
<dbReference type="Gene3D" id="3.40.50.2000">
    <property type="entry name" value="Glycogen Phosphorylase B"/>
    <property type="match status" value="1"/>
</dbReference>
<protein>
    <recommendedName>
        <fullName evidence="7">Glucuronosyltransferase</fullName>
    </recommendedName>
</protein>
<name>A0A9P0XIJ3_PIEBR</name>
<dbReference type="Proteomes" id="UP001152562">
    <property type="component" value="Unassembled WGS sequence"/>
</dbReference>
<keyword evidence="3" id="KW-0808">Transferase</keyword>
<dbReference type="PANTHER" id="PTHR12740">
    <property type="entry name" value="JNK1/MAPK8-ASSOCIATED MEMBRANE PROTEIN"/>
    <property type="match status" value="1"/>
</dbReference>
<dbReference type="SUPFAM" id="SSF53756">
    <property type="entry name" value="UDP-Glycosyltransferase/glycogen phosphorylase"/>
    <property type="match status" value="1"/>
</dbReference>
<evidence type="ECO:0000256" key="2">
    <source>
        <dbReference type="ARBA" id="ARBA00022676"/>
    </source>
</evidence>
<keyword evidence="4" id="KW-0812">Transmembrane</keyword>
<dbReference type="PROSITE" id="PS00375">
    <property type="entry name" value="UDPGT"/>
    <property type="match status" value="1"/>
</dbReference>
<keyword evidence="4" id="KW-0472">Membrane</keyword>
<feature type="transmembrane region" description="Helical" evidence="4">
    <location>
        <begin position="503"/>
        <end position="525"/>
    </location>
</feature>
<proteinExistence type="inferred from homology"/>
<comment type="similarity">
    <text evidence="1">Belongs to the UDP-glycosyltransferase family.</text>
</comment>
<keyword evidence="4" id="KW-1133">Transmembrane helix</keyword>
<evidence type="ECO:0000256" key="4">
    <source>
        <dbReference type="SAM" id="Phobius"/>
    </source>
</evidence>
<dbReference type="GO" id="GO:0006986">
    <property type="term" value="P:response to unfolded protein"/>
    <property type="evidence" value="ECO:0007669"/>
    <property type="project" value="InterPro"/>
</dbReference>
<dbReference type="GO" id="GO:0036503">
    <property type="term" value="P:ERAD pathway"/>
    <property type="evidence" value="ECO:0007669"/>
    <property type="project" value="TreeGrafter"/>
</dbReference>
<dbReference type="GO" id="GO:0016020">
    <property type="term" value="C:membrane"/>
    <property type="evidence" value="ECO:0007669"/>
    <property type="project" value="InterPro"/>
</dbReference>
<dbReference type="CDD" id="cd03784">
    <property type="entry name" value="GT1_Gtf-like"/>
    <property type="match status" value="1"/>
</dbReference>
<feature type="transmembrane region" description="Helical" evidence="4">
    <location>
        <begin position="658"/>
        <end position="677"/>
    </location>
</feature>
<feature type="transmembrane region" description="Helical" evidence="4">
    <location>
        <begin position="537"/>
        <end position="555"/>
    </location>
</feature>
<sequence>MRAWKICIVIIVSCTYVQSASILALFSSLSFSDHLVFRGYVSLLAQRGHSVVVMTPYPGLFPPQEMERIVELNVGAESGPFWDEYKKLMTDTDDYYNRLKDINEFTLKLAIAQLKSKTMSSLFINPNVKFELVITEADVPLLYAIAEKYDAPHVSITTSIGKVHQYESKGTPIHPLLYPDANVLNYRNLTGWQKIVEFYRHYQTKNEYYYNHLPLSEIAARKMFGLKRPLIEVEYDIDILLIAANPTLIGNRPTVPAISFVDRLHIKPGFPLQQGLKEILDSATKGVVYFSIGALQEPEHLSTNILQTLTDAFRELPFVVLWKIGNTTMINRSDNVITNLWFPQQEILAHPNVKAFITHGGARSLEEALFYEIPIIGLPIVRSHKVLIAEITRHGAGEILDIQSLEKETTKKIISDVASNENYKKAMIKLKSKVVSPMISGPENALWWTDYVLRNGGAKYLRSPAVELVDNTWSDCGACPRGFRTNASSYCVECTDEPTLYDWQYLGFMVLLPLVLHWFFIDMVATGKKKITTVSQHFCALSEILCGTLAALLVLPPAGSLALYVCTPKALSDWYTLLHNPQPDYKETLHCTQEAVYPLYTIVLLIYAFSLLLTVTLRPILLIWLKNNSGKKAIYCALYFYPILVLTHTVAAGLIYCAFPYIIIIISMMTSASHFSIKIDQSAPALLISSIKNTRNLIILLGHWTIHAYGIISLTGFKELWYLTLVPAPALFYILTAQFSDPLKIHND</sequence>
<evidence type="ECO:0008006" key="7">
    <source>
        <dbReference type="Google" id="ProtNLM"/>
    </source>
</evidence>
<dbReference type="InterPro" id="IPR035595">
    <property type="entry name" value="UDP_glycos_trans_CS"/>
</dbReference>
<evidence type="ECO:0000313" key="6">
    <source>
        <dbReference type="Proteomes" id="UP001152562"/>
    </source>
</evidence>
<evidence type="ECO:0000313" key="5">
    <source>
        <dbReference type="EMBL" id="CAH4036399.1"/>
    </source>
</evidence>
<evidence type="ECO:0000256" key="1">
    <source>
        <dbReference type="ARBA" id="ARBA00009995"/>
    </source>
</evidence>
<dbReference type="GO" id="GO:0008194">
    <property type="term" value="F:UDP-glycosyltransferase activity"/>
    <property type="evidence" value="ECO:0007669"/>
    <property type="project" value="InterPro"/>
</dbReference>
<feature type="transmembrane region" description="Helical" evidence="4">
    <location>
        <begin position="633"/>
        <end position="652"/>
    </location>
</feature>
<dbReference type="InterPro" id="IPR002213">
    <property type="entry name" value="UDP_glucos_trans"/>
</dbReference>
<feature type="transmembrane region" description="Helical" evidence="4">
    <location>
        <begin position="599"/>
        <end position="621"/>
    </location>
</feature>
<reference evidence="5" key="1">
    <citation type="submission" date="2022-05" db="EMBL/GenBank/DDBJ databases">
        <authorList>
            <person name="Okamura Y."/>
        </authorList>
    </citation>
    <scope>NUCLEOTIDE SEQUENCE</scope>
</reference>